<dbReference type="OrthoDB" id="7376020at2"/>
<dbReference type="RefSeq" id="WP_012564710.1">
    <property type="nucleotide sequence ID" value="NC_011386.1"/>
</dbReference>
<dbReference type="PATRIC" id="fig|504832.7.peg.584"/>
<protein>
    <submittedName>
        <fullName evidence="2">Uncharacterized protein</fullName>
    </submittedName>
</protein>
<feature type="chain" id="PRO_5002847066" evidence="1">
    <location>
        <begin position="20"/>
        <end position="167"/>
    </location>
</feature>
<organism evidence="2 3">
    <name type="scientific">Afipia carboxidovorans (strain ATCC 49405 / DSM 1227 / KCTC 32145 / OM5)</name>
    <name type="common">Oligotropha carboxidovorans</name>
    <dbReference type="NCBI Taxonomy" id="504832"/>
    <lineage>
        <taxon>Bacteria</taxon>
        <taxon>Pseudomonadati</taxon>
        <taxon>Pseudomonadota</taxon>
        <taxon>Alphaproteobacteria</taxon>
        <taxon>Hyphomicrobiales</taxon>
        <taxon>Nitrobacteraceae</taxon>
        <taxon>Afipia</taxon>
    </lineage>
</organism>
<evidence type="ECO:0000313" key="2">
    <source>
        <dbReference type="EMBL" id="AEI05282.1"/>
    </source>
</evidence>
<keyword evidence="3" id="KW-1185">Reference proteome</keyword>
<evidence type="ECO:0000256" key="1">
    <source>
        <dbReference type="SAM" id="SignalP"/>
    </source>
</evidence>
<dbReference type="HOGENOM" id="CLU_114847_0_0_5"/>
<dbReference type="EMBL" id="CP002826">
    <property type="protein sequence ID" value="AEI05282.1"/>
    <property type="molecule type" value="Genomic_DNA"/>
</dbReference>
<keyword evidence="1" id="KW-0732">Signal</keyword>
<dbReference type="KEGG" id="ocg:OCA5_c05580"/>
<feature type="signal peptide" evidence="1">
    <location>
        <begin position="1"/>
        <end position="19"/>
    </location>
</feature>
<name>B6JJU2_AFIC5</name>
<dbReference type="KEGG" id="oca:OCAR_7585"/>
<gene>
    <name evidence="2" type="ordered locus">OCA5_c05580</name>
</gene>
<dbReference type="STRING" id="504832.OCA5_c05580"/>
<dbReference type="eggNOG" id="ENOG503306E">
    <property type="taxonomic scope" value="Bacteria"/>
</dbReference>
<dbReference type="Proteomes" id="UP000007730">
    <property type="component" value="Chromosome"/>
</dbReference>
<accession>B6JJU2</accession>
<evidence type="ECO:0000313" key="3">
    <source>
        <dbReference type="Proteomes" id="UP000007730"/>
    </source>
</evidence>
<reference evidence="2 3" key="1">
    <citation type="journal article" date="2011" name="J. Bacteriol.">
        <title>Complete genome sequences of the chemolithoautotrophic Oligotropha carboxidovorans strains OM4 and OM5.</title>
        <authorList>
            <person name="Volland S."/>
            <person name="Rachinger M."/>
            <person name="Strittmatter A."/>
            <person name="Daniel R."/>
            <person name="Gottschalk G."/>
            <person name="Meyer O."/>
        </authorList>
    </citation>
    <scope>NUCLEOTIDE SEQUENCE [LARGE SCALE GENOMIC DNA]</scope>
    <source>
        <strain evidence="3">ATCC 49405 / DSM 1227 / KCTC 32145 / OM5</strain>
    </source>
</reference>
<proteinExistence type="predicted"/>
<dbReference type="AlphaFoldDB" id="B6JJU2"/>
<sequence>MRKALAVAILALGIVPAHADDPAGCDGFKWSVTRERALLTSSELPTLNSGVDATTLPPLGATLNLQPAATAKLPKLPERTQKSGTHAGYLQLGQIPAGVYTVSISSYAWIDVVQDGAYVKPMALSGATGCDGIRRAIKFNLAAGLTTVQISGVDAATIRIAVIPSSN</sequence>